<comment type="caution">
    <text evidence="1">The sequence shown here is derived from an EMBL/GenBank/DDBJ whole genome shotgun (WGS) entry which is preliminary data.</text>
</comment>
<keyword evidence="2" id="KW-1185">Reference proteome</keyword>
<evidence type="ECO:0000313" key="1">
    <source>
        <dbReference type="EMBL" id="REE25718.1"/>
    </source>
</evidence>
<gene>
    <name evidence="1" type="ORF">DFQ09_102309</name>
</gene>
<dbReference type="RefSeq" id="WP_115808698.1">
    <property type="nucleotide sequence ID" value="NZ_QREI01000002.1"/>
</dbReference>
<evidence type="ECO:0000313" key="2">
    <source>
        <dbReference type="Proteomes" id="UP000256919"/>
    </source>
</evidence>
<sequence>MITFLELKNKILSDNDNLKYLEDFILPTTDIDMLVLLIIVNKDGLDLKHVDISKFLESNSSELMIEPLDEFAPSGNQFLNISLNHILKEGYSYTFKDVFDVFGPNSLVNGQLFILELQMEIEKSLNVYIEYASDDIKTLGQLLDHLNNNQEEIKTIKKRPFWKFWA</sequence>
<proteinExistence type="predicted"/>
<dbReference type="EMBL" id="QREI01000002">
    <property type="protein sequence ID" value="REE25718.1"/>
    <property type="molecule type" value="Genomic_DNA"/>
</dbReference>
<accession>A0A3D9N1Z4</accession>
<organism evidence="1 2">
    <name type="scientific">Winogradskyella pacifica</name>
    <dbReference type="NCBI Taxonomy" id="664642"/>
    <lineage>
        <taxon>Bacteria</taxon>
        <taxon>Pseudomonadati</taxon>
        <taxon>Bacteroidota</taxon>
        <taxon>Flavobacteriia</taxon>
        <taxon>Flavobacteriales</taxon>
        <taxon>Flavobacteriaceae</taxon>
        <taxon>Winogradskyella</taxon>
    </lineage>
</organism>
<protein>
    <submittedName>
        <fullName evidence="1">Uncharacterized protein</fullName>
    </submittedName>
</protein>
<dbReference type="Proteomes" id="UP000256919">
    <property type="component" value="Unassembled WGS sequence"/>
</dbReference>
<dbReference type="AlphaFoldDB" id="A0A3D9N1Z4"/>
<name>A0A3D9N1Z4_9FLAO</name>
<reference evidence="1 2" key="1">
    <citation type="submission" date="2018-07" db="EMBL/GenBank/DDBJ databases">
        <title>Genomic Encyclopedia of Type Strains, Phase III (KMG-III): the genomes of soil and plant-associated and newly described type strains.</title>
        <authorList>
            <person name="Whitman W."/>
        </authorList>
    </citation>
    <scope>NUCLEOTIDE SEQUENCE [LARGE SCALE GENOMIC DNA]</scope>
    <source>
        <strain evidence="1 2">CECT 7948</strain>
    </source>
</reference>